<dbReference type="AlphaFoldDB" id="A0A938WKN7"/>
<evidence type="ECO:0000259" key="2">
    <source>
        <dbReference type="SMART" id="SM00014"/>
    </source>
</evidence>
<dbReference type="SMART" id="SM00014">
    <property type="entry name" value="acidPPc"/>
    <property type="match status" value="1"/>
</dbReference>
<dbReference type="Proteomes" id="UP000764045">
    <property type="component" value="Unassembled WGS sequence"/>
</dbReference>
<dbReference type="RefSeq" id="WP_205107886.1">
    <property type="nucleotide sequence ID" value="NZ_JACJJL010000004.1"/>
</dbReference>
<accession>A0A938WKN7</accession>
<reference evidence="3 4" key="1">
    <citation type="journal article" date="2021" name="Sci. Rep.">
        <title>The distribution of antibiotic resistance genes in chicken gut microbiota commensals.</title>
        <authorList>
            <person name="Juricova H."/>
            <person name="Matiasovicova J."/>
            <person name="Kubasova T."/>
            <person name="Cejkova D."/>
            <person name="Rychlik I."/>
        </authorList>
    </citation>
    <scope>NUCLEOTIDE SEQUENCE [LARGE SCALE GENOMIC DNA]</scope>
    <source>
        <strain evidence="3 4">An819</strain>
    </source>
</reference>
<feature type="signal peptide" evidence="1">
    <location>
        <begin position="1"/>
        <end position="20"/>
    </location>
</feature>
<organism evidence="3 4">
    <name type="scientific">Marseilla massiliensis</name>
    <dbReference type="NCBI Taxonomy" id="1841864"/>
    <lineage>
        <taxon>Bacteria</taxon>
        <taxon>Pseudomonadati</taxon>
        <taxon>Bacteroidota</taxon>
        <taxon>Bacteroidia</taxon>
        <taxon>Bacteroidales</taxon>
        <taxon>Prevotellaceae</taxon>
        <taxon>Marseilla</taxon>
    </lineage>
</organism>
<gene>
    <name evidence="3" type="ORF">H6B30_03275</name>
</gene>
<comment type="caution">
    <text evidence="3">The sequence shown here is derived from an EMBL/GenBank/DDBJ whole genome shotgun (WGS) entry which is preliminary data.</text>
</comment>
<dbReference type="InterPro" id="IPR036938">
    <property type="entry name" value="PAP2/HPO_sf"/>
</dbReference>
<evidence type="ECO:0000313" key="3">
    <source>
        <dbReference type="EMBL" id="MBM6660784.1"/>
    </source>
</evidence>
<evidence type="ECO:0000313" key="4">
    <source>
        <dbReference type="Proteomes" id="UP000764045"/>
    </source>
</evidence>
<protein>
    <submittedName>
        <fullName evidence="3">Phosphatase PAP2 family protein</fullName>
    </submittedName>
</protein>
<keyword evidence="1" id="KW-0732">Signal</keyword>
<dbReference type="Gene3D" id="1.20.144.10">
    <property type="entry name" value="Phosphatidic acid phosphatase type 2/haloperoxidase"/>
    <property type="match status" value="1"/>
</dbReference>
<name>A0A938WKN7_9BACT</name>
<dbReference type="InterPro" id="IPR000326">
    <property type="entry name" value="PAP2/HPO"/>
</dbReference>
<dbReference type="PANTHER" id="PTHR14969">
    <property type="entry name" value="SPHINGOSINE-1-PHOSPHATE PHOSPHOHYDROLASE"/>
    <property type="match status" value="1"/>
</dbReference>
<feature type="chain" id="PRO_5036921611" evidence="1">
    <location>
        <begin position="21"/>
        <end position="187"/>
    </location>
</feature>
<keyword evidence="4" id="KW-1185">Reference proteome</keyword>
<sequence length="187" mass="19506">MNTKTMIMAALMAAPAPALAGGIGGETTDDVLQLTPWAAVIALKASGIDSRHEWPRLAATAAASMAVSAGVAYTLKHTVSEQRPDGSDDHSFPSGHATIAFAGATVLHKEFGKVSPWISVAGYSVATLTAADRVMRDRHHWYDVAAGAAIGILSTELCYFVGGKLLKDKGVAVAFNGRGFDVAINIR</sequence>
<dbReference type="EMBL" id="JACJJL010000004">
    <property type="protein sequence ID" value="MBM6660784.1"/>
    <property type="molecule type" value="Genomic_DNA"/>
</dbReference>
<dbReference type="PANTHER" id="PTHR14969:SF13">
    <property type="entry name" value="AT30094P"/>
    <property type="match status" value="1"/>
</dbReference>
<dbReference type="Pfam" id="PF01569">
    <property type="entry name" value="PAP2"/>
    <property type="match status" value="1"/>
</dbReference>
<proteinExistence type="predicted"/>
<feature type="domain" description="Phosphatidic acid phosphatase type 2/haloperoxidase" evidence="2">
    <location>
        <begin position="58"/>
        <end position="159"/>
    </location>
</feature>
<dbReference type="CDD" id="cd03394">
    <property type="entry name" value="PAP2_like_5"/>
    <property type="match status" value="1"/>
</dbReference>
<dbReference type="SUPFAM" id="SSF48317">
    <property type="entry name" value="Acid phosphatase/Vanadium-dependent haloperoxidase"/>
    <property type="match status" value="1"/>
</dbReference>
<evidence type="ECO:0000256" key="1">
    <source>
        <dbReference type="SAM" id="SignalP"/>
    </source>
</evidence>